<proteinExistence type="predicted"/>
<feature type="transmembrane region" description="Helical" evidence="1">
    <location>
        <begin position="63"/>
        <end position="81"/>
    </location>
</feature>
<dbReference type="Proteomes" id="UP000015464">
    <property type="component" value="Unassembled WGS sequence"/>
</dbReference>
<dbReference type="GeneID" id="25039343"/>
<keyword evidence="3" id="KW-1185">Reference proteome</keyword>
<evidence type="ECO:0000256" key="1">
    <source>
        <dbReference type="SAM" id="Phobius"/>
    </source>
</evidence>
<reference evidence="2 3" key="1">
    <citation type="journal article" date="2011" name="Science">
        <title>Comparative functional genomics of the fission yeasts.</title>
        <authorList>
            <person name="Rhind N."/>
            <person name="Chen Z."/>
            <person name="Yassour M."/>
            <person name="Thompson D.A."/>
            <person name="Haas B.J."/>
            <person name="Habib N."/>
            <person name="Wapinski I."/>
            <person name="Roy S."/>
            <person name="Lin M.F."/>
            <person name="Heiman D.I."/>
            <person name="Young S.K."/>
            <person name="Furuya K."/>
            <person name="Guo Y."/>
            <person name="Pidoux A."/>
            <person name="Chen H.M."/>
            <person name="Robbertse B."/>
            <person name="Goldberg J.M."/>
            <person name="Aoki K."/>
            <person name="Bayne E.H."/>
            <person name="Berlin A.M."/>
            <person name="Desjardins C.A."/>
            <person name="Dobbs E."/>
            <person name="Dukaj L."/>
            <person name="Fan L."/>
            <person name="FitzGerald M.G."/>
            <person name="French C."/>
            <person name="Gujja S."/>
            <person name="Hansen K."/>
            <person name="Keifenheim D."/>
            <person name="Levin J.Z."/>
            <person name="Mosher R.A."/>
            <person name="Mueller C.A."/>
            <person name="Pfiffner J."/>
            <person name="Priest M."/>
            <person name="Russ C."/>
            <person name="Smialowska A."/>
            <person name="Swoboda P."/>
            <person name="Sykes S.M."/>
            <person name="Vaughn M."/>
            <person name="Vengrova S."/>
            <person name="Yoder R."/>
            <person name="Zeng Q."/>
            <person name="Allshire R."/>
            <person name="Baulcombe D."/>
            <person name="Birren B.W."/>
            <person name="Brown W."/>
            <person name="Ekwall K."/>
            <person name="Kellis M."/>
            <person name="Leatherwood J."/>
            <person name="Levin H."/>
            <person name="Margalit H."/>
            <person name="Martienssen R."/>
            <person name="Nieduszynski C.A."/>
            <person name="Spatafora J.W."/>
            <person name="Friedman N."/>
            <person name="Dalgaard J.Z."/>
            <person name="Baumann P."/>
            <person name="Niki H."/>
            <person name="Regev A."/>
            <person name="Nusbaum C."/>
        </authorList>
    </citation>
    <scope>NUCLEOTIDE SEQUENCE [LARGE SCALE GENOMIC DNA]</scope>
    <source>
        <strain evidence="3">OY26 / ATCC MYA-4695 / CBS 11777 / NBRC 106824 / NRRL Y48691</strain>
    </source>
</reference>
<feature type="transmembrane region" description="Helical" evidence="1">
    <location>
        <begin position="32"/>
        <end position="51"/>
    </location>
</feature>
<name>S9VVY7_SCHCR</name>
<accession>S9VVY7</accession>
<gene>
    <name evidence="2" type="ORF">SPOG_05194</name>
</gene>
<organism evidence="2 3">
    <name type="scientific">Schizosaccharomyces cryophilus (strain OY26 / ATCC MYA-4695 / CBS 11777 / NBRC 106824 / NRRL Y48691)</name>
    <name type="common">Fission yeast</name>
    <dbReference type="NCBI Taxonomy" id="653667"/>
    <lineage>
        <taxon>Eukaryota</taxon>
        <taxon>Fungi</taxon>
        <taxon>Dikarya</taxon>
        <taxon>Ascomycota</taxon>
        <taxon>Taphrinomycotina</taxon>
        <taxon>Schizosaccharomycetes</taxon>
        <taxon>Schizosaccharomycetales</taxon>
        <taxon>Schizosaccharomycetaceae</taxon>
        <taxon>Schizosaccharomyces</taxon>
    </lineage>
</organism>
<protein>
    <submittedName>
        <fullName evidence="2">Uncharacterized protein</fullName>
    </submittedName>
</protein>
<dbReference type="HOGENOM" id="CLU_157439_0_0_1"/>
<dbReference type="RefSeq" id="XP_013025053.1">
    <property type="nucleotide sequence ID" value="XM_013169599.1"/>
</dbReference>
<evidence type="ECO:0000313" key="3">
    <source>
        <dbReference type="Proteomes" id="UP000015464"/>
    </source>
</evidence>
<sequence>MFQPRVVYDYRQPEDNSYEGVNQEITRWNFRLFLHICCLLSICFVSGVLSILKCHSKPDLVVWFHSICYILWLMSFINLQIQDVSSKFLPREKQEEQRRGRD</sequence>
<dbReference type="EMBL" id="KE546993">
    <property type="protein sequence ID" value="EPY50359.1"/>
    <property type="molecule type" value="Genomic_DNA"/>
</dbReference>
<keyword evidence="1" id="KW-1133">Transmembrane helix</keyword>
<keyword evidence="1" id="KW-0472">Membrane</keyword>
<keyword evidence="1" id="KW-0812">Transmembrane</keyword>
<dbReference type="AlphaFoldDB" id="S9VVY7"/>
<evidence type="ECO:0000313" key="2">
    <source>
        <dbReference type="EMBL" id="EPY50359.1"/>
    </source>
</evidence>